<protein>
    <recommendedName>
        <fullName evidence="4">Transmembrane protein</fullName>
    </recommendedName>
</protein>
<feature type="transmembrane region" description="Helical" evidence="1">
    <location>
        <begin position="80"/>
        <end position="99"/>
    </location>
</feature>
<feature type="transmembrane region" description="Helical" evidence="1">
    <location>
        <begin position="52"/>
        <end position="68"/>
    </location>
</feature>
<proteinExistence type="predicted"/>
<gene>
    <name evidence="2" type="ORF">BE21_09455</name>
</gene>
<dbReference type="Proteomes" id="UP000075502">
    <property type="component" value="Unassembled WGS sequence"/>
</dbReference>
<comment type="caution">
    <text evidence="2">The sequence shown here is derived from an EMBL/GenBank/DDBJ whole genome shotgun (WGS) entry which is preliminary data.</text>
</comment>
<keyword evidence="1" id="KW-0812">Transmembrane</keyword>
<sequence>MKPTELADRLRKIQLYKVRPEALQHELVIANAEYAAHVADIEQRSAGLRRQLALGLTAAGAGTAVGAFKRVAAPSHETEWLILVSLLVAALVIIFYYIAKSRIQSEAIAEIRGIQIRASVLRDELARRQ</sequence>
<name>A0A150U228_SORCE</name>
<evidence type="ECO:0008006" key="4">
    <source>
        <dbReference type="Google" id="ProtNLM"/>
    </source>
</evidence>
<evidence type="ECO:0000313" key="3">
    <source>
        <dbReference type="Proteomes" id="UP000075502"/>
    </source>
</evidence>
<organism evidence="2 3">
    <name type="scientific">Sorangium cellulosum</name>
    <name type="common">Polyangium cellulosum</name>
    <dbReference type="NCBI Taxonomy" id="56"/>
    <lineage>
        <taxon>Bacteria</taxon>
        <taxon>Pseudomonadati</taxon>
        <taxon>Myxococcota</taxon>
        <taxon>Polyangia</taxon>
        <taxon>Polyangiales</taxon>
        <taxon>Polyangiaceae</taxon>
        <taxon>Sorangium</taxon>
    </lineage>
</organism>
<evidence type="ECO:0000313" key="2">
    <source>
        <dbReference type="EMBL" id="KYG10906.1"/>
    </source>
</evidence>
<evidence type="ECO:0000256" key="1">
    <source>
        <dbReference type="SAM" id="Phobius"/>
    </source>
</evidence>
<accession>A0A150U228</accession>
<reference evidence="2 3" key="1">
    <citation type="submission" date="2014-02" db="EMBL/GenBank/DDBJ databases">
        <title>The small core and large imbalanced accessory genome model reveals a collaborative survival strategy of Sorangium cellulosum strains in nature.</title>
        <authorList>
            <person name="Han K."/>
            <person name="Peng R."/>
            <person name="Blom J."/>
            <person name="Li Y.-Z."/>
        </authorList>
    </citation>
    <scope>NUCLEOTIDE SEQUENCE [LARGE SCALE GENOMIC DNA]</scope>
    <source>
        <strain evidence="2 3">So0007-03</strain>
    </source>
</reference>
<keyword evidence="1" id="KW-0472">Membrane</keyword>
<dbReference type="EMBL" id="JEME01000183">
    <property type="protein sequence ID" value="KYG10906.1"/>
    <property type="molecule type" value="Genomic_DNA"/>
</dbReference>
<keyword evidence="1" id="KW-1133">Transmembrane helix</keyword>
<dbReference type="AlphaFoldDB" id="A0A150U228"/>